<reference evidence="1 2" key="1">
    <citation type="submission" date="2016-02" db="EMBL/GenBank/DDBJ databases">
        <title>Biosynthesis of antibiotic leucinostatins and their inhibition on Phytophthora in bio-control Purpureocillium lilacinum.</title>
        <authorList>
            <person name="Wang G."/>
            <person name="Liu Z."/>
            <person name="Lin R."/>
            <person name="Li E."/>
            <person name="Mao Z."/>
            <person name="Ling J."/>
            <person name="Yin W."/>
            <person name="Xie B."/>
        </authorList>
    </citation>
    <scope>NUCLEOTIDE SEQUENCE [LARGE SCALE GENOMIC DNA]</scope>
    <source>
        <strain evidence="1">PLFJ-1</strain>
    </source>
</reference>
<protein>
    <submittedName>
        <fullName evidence="1">Uncharacterized protein</fullName>
    </submittedName>
</protein>
<organism evidence="1 2">
    <name type="scientific">Purpureocillium lilacinum</name>
    <name type="common">Paecilomyces lilacinus</name>
    <dbReference type="NCBI Taxonomy" id="33203"/>
    <lineage>
        <taxon>Eukaryota</taxon>
        <taxon>Fungi</taxon>
        <taxon>Dikarya</taxon>
        <taxon>Ascomycota</taxon>
        <taxon>Pezizomycotina</taxon>
        <taxon>Sordariomycetes</taxon>
        <taxon>Hypocreomycetidae</taxon>
        <taxon>Hypocreales</taxon>
        <taxon>Ophiocordycipitaceae</taxon>
        <taxon>Purpureocillium</taxon>
    </lineage>
</organism>
<accession>A0A179HHT6</accession>
<evidence type="ECO:0000313" key="1">
    <source>
        <dbReference type="EMBL" id="OAQ89043.1"/>
    </source>
</evidence>
<dbReference type="AlphaFoldDB" id="A0A179HHT6"/>
<dbReference type="EMBL" id="LSBI01000006">
    <property type="protein sequence ID" value="OAQ89043.1"/>
    <property type="molecule type" value="Genomic_DNA"/>
</dbReference>
<gene>
    <name evidence="1" type="ORF">VFPFJ_07508</name>
</gene>
<proteinExistence type="predicted"/>
<dbReference type="Proteomes" id="UP000078340">
    <property type="component" value="Unassembled WGS sequence"/>
</dbReference>
<comment type="caution">
    <text evidence="1">The sequence shown here is derived from an EMBL/GenBank/DDBJ whole genome shotgun (WGS) entry which is preliminary data.</text>
</comment>
<sequence>MPPYTAPAWGERGRDAWVTTDEACASKGWLANGSKDAETLQLEASLGTCGVGGFHIACRSKPEGLDGHCHTQISCKAKLRAPILCGTGIKAASRLYAEYELLRLLFVA</sequence>
<evidence type="ECO:0000313" key="2">
    <source>
        <dbReference type="Proteomes" id="UP000078340"/>
    </source>
</evidence>
<name>A0A179HHT6_PURLI</name>